<sequence length="193" mass="20674">MGASTKWLFAALVIAVVSIETTNGAATVASLTKGLLPVIAKFENFTTNAQNTGYINFLLNCSYYEKNITVCGNNFFTYLMNNLTSSQKSDVMARGAKYILAAGGDVNSAVSKLTNVIIGQITKAVWNPIRTLAGKKKPYSAFQLPALKLCKKKITKKFVCNVAKKTKTAFSSSWAAAKSAFGGILPCFTVCGL</sequence>
<reference evidence="2" key="1">
    <citation type="journal article" date="2013" name="Genetics">
        <title>The draft genome and transcriptome of Panagrellus redivivus are shaped by the harsh demands of a free-living lifestyle.</title>
        <authorList>
            <person name="Srinivasan J."/>
            <person name="Dillman A.R."/>
            <person name="Macchietto M.G."/>
            <person name="Heikkinen L."/>
            <person name="Lakso M."/>
            <person name="Fracchia K.M."/>
            <person name="Antoshechkin I."/>
            <person name="Mortazavi A."/>
            <person name="Wong G."/>
            <person name="Sternberg P.W."/>
        </authorList>
    </citation>
    <scope>NUCLEOTIDE SEQUENCE [LARGE SCALE GENOMIC DNA]</scope>
    <source>
        <strain evidence="2">MT8872</strain>
    </source>
</reference>
<dbReference type="AlphaFoldDB" id="A0A7E4ZUI7"/>
<evidence type="ECO:0000313" key="3">
    <source>
        <dbReference type="WBParaSite" id="Pan_g18299.t1"/>
    </source>
</evidence>
<keyword evidence="1" id="KW-0732">Signal</keyword>
<proteinExistence type="predicted"/>
<feature type="signal peptide" evidence="1">
    <location>
        <begin position="1"/>
        <end position="24"/>
    </location>
</feature>
<name>A0A7E4ZUI7_PANRE</name>
<keyword evidence="2" id="KW-1185">Reference proteome</keyword>
<organism evidence="2 3">
    <name type="scientific">Panagrellus redivivus</name>
    <name type="common">Microworm</name>
    <dbReference type="NCBI Taxonomy" id="6233"/>
    <lineage>
        <taxon>Eukaryota</taxon>
        <taxon>Metazoa</taxon>
        <taxon>Ecdysozoa</taxon>
        <taxon>Nematoda</taxon>
        <taxon>Chromadorea</taxon>
        <taxon>Rhabditida</taxon>
        <taxon>Tylenchina</taxon>
        <taxon>Panagrolaimomorpha</taxon>
        <taxon>Panagrolaimoidea</taxon>
        <taxon>Panagrolaimidae</taxon>
        <taxon>Panagrellus</taxon>
    </lineage>
</organism>
<feature type="chain" id="PRO_5028991366" evidence="1">
    <location>
        <begin position="25"/>
        <end position="193"/>
    </location>
</feature>
<evidence type="ECO:0000313" key="2">
    <source>
        <dbReference type="Proteomes" id="UP000492821"/>
    </source>
</evidence>
<dbReference type="WBParaSite" id="Pan_g18299.t1">
    <property type="protein sequence ID" value="Pan_g18299.t1"/>
    <property type="gene ID" value="Pan_g18299"/>
</dbReference>
<evidence type="ECO:0000256" key="1">
    <source>
        <dbReference type="SAM" id="SignalP"/>
    </source>
</evidence>
<accession>A0A7E4ZUI7</accession>
<reference evidence="3" key="2">
    <citation type="submission" date="2020-10" db="UniProtKB">
        <authorList>
            <consortium name="WormBaseParasite"/>
        </authorList>
    </citation>
    <scope>IDENTIFICATION</scope>
</reference>
<protein>
    <submittedName>
        <fullName evidence="3">Uncharacterized protein</fullName>
    </submittedName>
</protein>
<dbReference type="Proteomes" id="UP000492821">
    <property type="component" value="Unassembled WGS sequence"/>
</dbReference>